<dbReference type="Proteomes" id="UP000023152">
    <property type="component" value="Unassembled WGS sequence"/>
</dbReference>
<proteinExistence type="predicted"/>
<evidence type="ECO:0000313" key="1">
    <source>
        <dbReference type="EMBL" id="ETO26143.1"/>
    </source>
</evidence>
<keyword evidence="2" id="KW-1185">Reference proteome</keyword>
<dbReference type="InterPro" id="IPR011043">
    <property type="entry name" value="Gal_Oxase/kelch_b-propeller"/>
</dbReference>
<dbReference type="SUPFAM" id="SSF50965">
    <property type="entry name" value="Galactose oxidase, central domain"/>
    <property type="match status" value="1"/>
</dbReference>
<dbReference type="EMBL" id="ASPP01008054">
    <property type="protein sequence ID" value="ETO26143.1"/>
    <property type="molecule type" value="Genomic_DNA"/>
</dbReference>
<dbReference type="InterPro" id="IPR015915">
    <property type="entry name" value="Kelch-typ_b-propeller"/>
</dbReference>
<dbReference type="Gene3D" id="2.120.10.80">
    <property type="entry name" value="Kelch-type beta propeller"/>
    <property type="match status" value="1"/>
</dbReference>
<evidence type="ECO:0008006" key="3">
    <source>
        <dbReference type="Google" id="ProtNLM"/>
    </source>
</evidence>
<evidence type="ECO:0000313" key="2">
    <source>
        <dbReference type="Proteomes" id="UP000023152"/>
    </source>
</evidence>
<name>X6NJP9_RETFI</name>
<dbReference type="AlphaFoldDB" id="X6NJP9"/>
<reference evidence="1 2" key="1">
    <citation type="journal article" date="2013" name="Curr. Biol.">
        <title>The Genome of the Foraminiferan Reticulomyxa filosa.</title>
        <authorList>
            <person name="Glockner G."/>
            <person name="Hulsmann N."/>
            <person name="Schleicher M."/>
            <person name="Noegel A.A."/>
            <person name="Eichinger L."/>
            <person name="Gallinger C."/>
            <person name="Pawlowski J."/>
            <person name="Sierra R."/>
            <person name="Euteneuer U."/>
            <person name="Pillet L."/>
            <person name="Moustafa A."/>
            <person name="Platzer M."/>
            <person name="Groth M."/>
            <person name="Szafranski K."/>
            <person name="Schliwa M."/>
        </authorList>
    </citation>
    <scope>NUCLEOTIDE SEQUENCE [LARGE SCALE GENOMIC DNA]</scope>
</reference>
<accession>X6NJP9</accession>
<protein>
    <recommendedName>
        <fullName evidence="3">Kelch motif family protein</fullName>
    </recommendedName>
</protein>
<organism evidence="1 2">
    <name type="scientific">Reticulomyxa filosa</name>
    <dbReference type="NCBI Taxonomy" id="46433"/>
    <lineage>
        <taxon>Eukaryota</taxon>
        <taxon>Sar</taxon>
        <taxon>Rhizaria</taxon>
        <taxon>Retaria</taxon>
        <taxon>Foraminifera</taxon>
        <taxon>Monothalamids</taxon>
        <taxon>Reticulomyxidae</taxon>
        <taxon>Reticulomyxa</taxon>
    </lineage>
</organism>
<gene>
    <name evidence="1" type="ORF">RFI_10996</name>
</gene>
<comment type="caution">
    <text evidence="1">The sequence shown here is derived from an EMBL/GenBank/DDBJ whole genome shotgun (WGS) entry which is preliminary data.</text>
</comment>
<sequence length="363" mass="42825">MDFELLPPLPISFPNVQYVTHNHEILICGGFQNNKCYSYHTLKNQLKHICDYPAYISLRGHCVVKRVDNSNPNYITLLSFGGFYNHVLVMKYASVWSDDEKISETEKEDCNKWFPLKNNKDKSILKKRNEYEGVRAVLGGSNNHLLFITCQNNIYVLDLDTFQYIKRDFLPSAYGSDLSFHCFVARSDSDANTGKKTNKMILFSGETGLSIEYNEDSNTLHYHKLQICEIIPYFKTYCYLSDYDVILFFGEPSGYTDQKNEVYKYSIMEDKWMKFEHMLPIKFVDYVAIFDEDNAYVHILSIPSMQIHMKVNAKEWMKEETESERKWIWEEKERKKIKAINKEIEAMQEFDLKKLKVIFKLNN</sequence>